<accession>A0A0F5MU17</accession>
<comment type="caution">
    <text evidence="1">The sequence shown here is derived from an EMBL/GenBank/DDBJ whole genome shotgun (WGS) entry which is preliminary data.</text>
</comment>
<protein>
    <submittedName>
        <fullName evidence="1">Regulatory protein</fullName>
    </submittedName>
</protein>
<reference evidence="4" key="1">
    <citation type="submission" date="2015-04" db="EMBL/GenBank/DDBJ databases">
        <title>Genome sequence of Mycobacterium arupense GUC1.</title>
        <authorList>
            <person name="Greninger A.L."/>
            <person name="Cunningham G."/>
            <person name="Chiu C.Y."/>
            <person name="Miller S."/>
        </authorList>
    </citation>
    <scope>NUCLEOTIDE SEQUENCE [LARGE SCALE GENOMIC DNA]</scope>
    <source>
        <strain evidence="4">GUC1</strain>
    </source>
</reference>
<dbReference type="EMBL" id="LASW01000079">
    <property type="protein sequence ID" value="KKB98250.1"/>
    <property type="molecule type" value="Genomic_DNA"/>
</dbReference>
<dbReference type="OrthoDB" id="4299905at2"/>
<dbReference type="Proteomes" id="UP000192327">
    <property type="component" value="Unassembled WGS sequence"/>
</dbReference>
<reference evidence="3 6" key="4">
    <citation type="submission" date="2018-09" db="EMBL/GenBank/DDBJ databases">
        <title>Metagenome Assembled Genomes from an Advanced Water Purification Facility.</title>
        <authorList>
            <person name="Stamps B.W."/>
            <person name="Spear J.R."/>
        </authorList>
    </citation>
    <scope>NUCLEOTIDE SEQUENCE [LARGE SCALE GENOMIC DNA]</scope>
    <source>
        <strain evidence="3">Bin_29_2</strain>
    </source>
</reference>
<reference evidence="2 5" key="3">
    <citation type="submission" date="2016-12" db="EMBL/GenBank/DDBJ databases">
        <title>The new phylogeny of genus Mycobacterium.</title>
        <authorList>
            <person name="Tortoli E."/>
            <person name="Trovato A."/>
            <person name="Cirillo D.M."/>
        </authorList>
    </citation>
    <scope>NUCLEOTIDE SEQUENCE [LARGE SCALE GENOMIC DNA]</scope>
    <source>
        <strain evidence="2 5">DSM 44942</strain>
    </source>
</reference>
<evidence type="ECO:0000313" key="5">
    <source>
        <dbReference type="Proteomes" id="UP000192327"/>
    </source>
</evidence>
<dbReference type="EMBL" id="MVHH01000008">
    <property type="protein sequence ID" value="ORA00069.1"/>
    <property type="molecule type" value="Genomic_DNA"/>
</dbReference>
<dbReference type="GeneID" id="98802513"/>
<proteinExistence type="predicted"/>
<dbReference type="AlphaFoldDB" id="A0A0F5MU17"/>
<evidence type="ECO:0000313" key="1">
    <source>
        <dbReference type="EMBL" id="KKB98250.1"/>
    </source>
</evidence>
<evidence type="ECO:0000313" key="4">
    <source>
        <dbReference type="Proteomes" id="UP000034416"/>
    </source>
</evidence>
<dbReference type="STRING" id="342002.BST15_06315"/>
<dbReference type="RefSeq" id="WP_011893911.1">
    <property type="nucleotide sequence ID" value="NZ_JACKUJ010000048.1"/>
</dbReference>
<dbReference type="EMBL" id="SSGD01000062">
    <property type="protein sequence ID" value="TXI55802.1"/>
    <property type="molecule type" value="Genomic_DNA"/>
</dbReference>
<organism evidence="1 4">
    <name type="scientific">Mycolicibacter arupensis</name>
    <dbReference type="NCBI Taxonomy" id="342002"/>
    <lineage>
        <taxon>Bacteria</taxon>
        <taxon>Bacillati</taxon>
        <taxon>Actinomycetota</taxon>
        <taxon>Actinomycetes</taxon>
        <taxon>Mycobacteriales</taxon>
        <taxon>Mycobacteriaceae</taxon>
        <taxon>Mycolicibacter</taxon>
    </lineage>
</organism>
<keyword evidence="5" id="KW-1185">Reference proteome</keyword>
<evidence type="ECO:0000313" key="3">
    <source>
        <dbReference type="EMBL" id="TXI55802.1"/>
    </source>
</evidence>
<dbReference type="PATRIC" id="fig|342002.3.peg.3806"/>
<sequence>MRLRIDTSGTRFIVTRAAEPRLNFETGSPKVDTATGVPLYAAQLLALDDTGGEVLNVTVAGDPKVTVTQPVSVAGLVAIPWAQGDRSGVAFRADAITPTNPAAAPSDQASRAQK</sequence>
<evidence type="ECO:0000313" key="6">
    <source>
        <dbReference type="Proteomes" id="UP000321797"/>
    </source>
</evidence>
<gene>
    <name evidence="2" type="ORF">BST15_06315</name>
    <name evidence="3" type="ORF">E6Q54_12075</name>
    <name evidence="1" type="ORF">WR43_15395</name>
</gene>
<reference evidence="1" key="2">
    <citation type="submission" date="2015-04" db="EMBL/GenBank/DDBJ databases">
        <title>Genome sequence of Mycobacterium arupense strain GUC1.</title>
        <authorList>
            <person name="Greninger A.L."/>
            <person name="Cunningham G."/>
            <person name="Chiu C.Y."/>
            <person name="Miller S."/>
        </authorList>
    </citation>
    <scope>NUCLEOTIDE SEQUENCE</scope>
    <source>
        <strain evidence="1">GUC1</strain>
    </source>
</reference>
<dbReference type="Proteomes" id="UP000034416">
    <property type="component" value="Unassembled WGS sequence"/>
</dbReference>
<evidence type="ECO:0000313" key="2">
    <source>
        <dbReference type="EMBL" id="ORA00069.1"/>
    </source>
</evidence>
<name>A0A0F5MU17_9MYCO</name>
<dbReference type="Proteomes" id="UP000321797">
    <property type="component" value="Unassembled WGS sequence"/>
</dbReference>